<organism evidence="8 9">
    <name type="scientific">Iris pallida</name>
    <name type="common">Sweet iris</name>
    <dbReference type="NCBI Taxonomy" id="29817"/>
    <lineage>
        <taxon>Eukaryota</taxon>
        <taxon>Viridiplantae</taxon>
        <taxon>Streptophyta</taxon>
        <taxon>Embryophyta</taxon>
        <taxon>Tracheophyta</taxon>
        <taxon>Spermatophyta</taxon>
        <taxon>Magnoliopsida</taxon>
        <taxon>Liliopsida</taxon>
        <taxon>Asparagales</taxon>
        <taxon>Iridaceae</taxon>
        <taxon>Iridoideae</taxon>
        <taxon>Irideae</taxon>
        <taxon>Iris</taxon>
    </lineage>
</organism>
<feature type="transmembrane region" description="Helical" evidence="7">
    <location>
        <begin position="47"/>
        <end position="70"/>
    </location>
</feature>
<comment type="similarity">
    <text evidence="2 7">Belongs to the purine permeases (TC 2.A.7.14) family.</text>
</comment>
<keyword evidence="5 7" id="KW-1133">Transmembrane helix</keyword>
<sequence>MEEAKNSNMSRIIKHSLMATNCSLLVLGSIGGPLVSRLYFVHGGRSLWLVSLLETAGFPILLLPLSLSYFHRRQLDPDAKPLLITLPIIIPCAFLGLVTGVVDFLYAYSLSFLPVSTSALLNSSQLGFTALFAFLIVRQRFTPFRVNAVALLTVGAVVLGLHAGSDRPAGESKERYAMGFMLRMGSAALNALVLPLVELTYTKAKQVITYTLVMEMQFVMGFSATAFCFAGLLVSKDLQAIPKEAKAYGLGEIKYYVVIVFSAIFWQCYCLGAVGVIFCVHTLLTGIICSMCIPVTGFLGVVLFREKFSVEKFVALALSLWGVASYTYGELLESRKKKKKGDNHELALEAQVALVVLSN</sequence>
<reference evidence="8" key="1">
    <citation type="journal article" date="2023" name="GigaByte">
        <title>Genome assembly of the bearded iris, Iris pallida Lam.</title>
        <authorList>
            <person name="Bruccoleri R.E."/>
            <person name="Oakeley E.J."/>
            <person name="Faust A.M.E."/>
            <person name="Altorfer M."/>
            <person name="Dessus-Babus S."/>
            <person name="Burckhardt D."/>
            <person name="Oertli M."/>
            <person name="Naumann U."/>
            <person name="Petersen F."/>
            <person name="Wong J."/>
        </authorList>
    </citation>
    <scope>NUCLEOTIDE SEQUENCE</scope>
    <source>
        <strain evidence="8">GSM-AAB239-AS_SAM_17_03QT</strain>
    </source>
</reference>
<dbReference type="InterPro" id="IPR037185">
    <property type="entry name" value="EmrE-like"/>
</dbReference>
<gene>
    <name evidence="8" type="ORF">M6B38_345060</name>
</gene>
<feature type="transmembrane region" description="Helical" evidence="7">
    <location>
        <begin position="176"/>
        <end position="197"/>
    </location>
</feature>
<dbReference type="InterPro" id="IPR030182">
    <property type="entry name" value="PUP_plant"/>
</dbReference>
<keyword evidence="9" id="KW-1185">Reference proteome</keyword>
<protein>
    <recommendedName>
        <fullName evidence="7">Probable purine permease</fullName>
    </recommendedName>
</protein>
<dbReference type="EMBL" id="JANAVB010016197">
    <property type="protein sequence ID" value="KAJ6832001.1"/>
    <property type="molecule type" value="Genomic_DNA"/>
</dbReference>
<feature type="transmembrane region" description="Helical" evidence="7">
    <location>
        <begin position="255"/>
        <end position="278"/>
    </location>
</feature>
<evidence type="ECO:0000313" key="9">
    <source>
        <dbReference type="Proteomes" id="UP001140949"/>
    </source>
</evidence>
<accession>A0AAX6GUP6</accession>
<evidence type="ECO:0000256" key="7">
    <source>
        <dbReference type="RuleBase" id="RU368015"/>
    </source>
</evidence>
<dbReference type="GO" id="GO:0015211">
    <property type="term" value="F:purine nucleoside transmembrane transporter activity"/>
    <property type="evidence" value="ECO:0007669"/>
    <property type="project" value="UniProtKB-UniRule"/>
</dbReference>
<dbReference type="PANTHER" id="PTHR31376:SF105">
    <property type="entry name" value="PURINE PERMEASE-RELATED"/>
    <property type="match status" value="1"/>
</dbReference>
<dbReference type="Pfam" id="PF16913">
    <property type="entry name" value="PUNUT"/>
    <property type="match status" value="1"/>
</dbReference>
<evidence type="ECO:0000256" key="6">
    <source>
        <dbReference type="ARBA" id="ARBA00023136"/>
    </source>
</evidence>
<dbReference type="SUPFAM" id="SSF103481">
    <property type="entry name" value="Multidrug resistance efflux transporter EmrE"/>
    <property type="match status" value="1"/>
</dbReference>
<feature type="transmembrane region" description="Helical" evidence="7">
    <location>
        <begin position="218"/>
        <end position="235"/>
    </location>
</feature>
<dbReference type="GO" id="GO:0016020">
    <property type="term" value="C:membrane"/>
    <property type="evidence" value="ECO:0007669"/>
    <property type="project" value="UniProtKB-SubCell"/>
</dbReference>
<comment type="caution">
    <text evidence="8">The sequence shown here is derived from an EMBL/GenBank/DDBJ whole genome shotgun (WGS) entry which is preliminary data.</text>
</comment>
<proteinExistence type="inferred from homology"/>
<keyword evidence="4 7" id="KW-0812">Transmembrane</keyword>
<evidence type="ECO:0000256" key="4">
    <source>
        <dbReference type="ARBA" id="ARBA00022692"/>
    </source>
</evidence>
<feature type="transmembrane region" description="Helical" evidence="7">
    <location>
        <begin position="144"/>
        <end position="164"/>
    </location>
</feature>
<dbReference type="GO" id="GO:0005345">
    <property type="term" value="F:purine nucleobase transmembrane transporter activity"/>
    <property type="evidence" value="ECO:0007669"/>
    <property type="project" value="UniProtKB-UniRule"/>
</dbReference>
<feature type="transmembrane region" description="Helical" evidence="7">
    <location>
        <begin position="283"/>
        <end position="304"/>
    </location>
</feature>
<dbReference type="AlphaFoldDB" id="A0AAX6GUP6"/>
<evidence type="ECO:0000256" key="3">
    <source>
        <dbReference type="ARBA" id="ARBA00022448"/>
    </source>
</evidence>
<name>A0AAX6GUP6_IRIPA</name>
<feature type="transmembrane region" description="Helical" evidence="7">
    <location>
        <begin position="119"/>
        <end position="137"/>
    </location>
</feature>
<keyword evidence="6 7" id="KW-0472">Membrane</keyword>
<feature type="transmembrane region" description="Helical" evidence="7">
    <location>
        <begin position="310"/>
        <end position="329"/>
    </location>
</feature>
<comment type="subcellular location">
    <subcellularLocation>
        <location evidence="1 7">Membrane</location>
        <topology evidence="1 7">Multi-pass membrane protein</topology>
    </subcellularLocation>
</comment>
<dbReference type="Proteomes" id="UP001140949">
    <property type="component" value="Unassembled WGS sequence"/>
</dbReference>
<evidence type="ECO:0000313" key="8">
    <source>
        <dbReference type="EMBL" id="KAJ6832001.1"/>
    </source>
</evidence>
<feature type="transmembrane region" description="Helical" evidence="7">
    <location>
        <begin position="82"/>
        <end position="107"/>
    </location>
</feature>
<feature type="transmembrane region" description="Helical" evidence="7">
    <location>
        <begin position="12"/>
        <end position="35"/>
    </location>
</feature>
<reference evidence="8" key="2">
    <citation type="submission" date="2023-04" db="EMBL/GenBank/DDBJ databases">
        <authorList>
            <person name="Bruccoleri R.E."/>
            <person name="Oakeley E.J."/>
            <person name="Faust A.-M."/>
            <person name="Dessus-Babus S."/>
            <person name="Altorfer M."/>
            <person name="Burckhardt D."/>
            <person name="Oertli M."/>
            <person name="Naumann U."/>
            <person name="Petersen F."/>
            <person name="Wong J."/>
        </authorList>
    </citation>
    <scope>NUCLEOTIDE SEQUENCE</scope>
    <source>
        <strain evidence="8">GSM-AAB239-AS_SAM_17_03QT</strain>
        <tissue evidence="8">Leaf</tissue>
    </source>
</reference>
<evidence type="ECO:0000256" key="5">
    <source>
        <dbReference type="ARBA" id="ARBA00022989"/>
    </source>
</evidence>
<evidence type="ECO:0000256" key="1">
    <source>
        <dbReference type="ARBA" id="ARBA00004141"/>
    </source>
</evidence>
<dbReference type="PANTHER" id="PTHR31376">
    <property type="entry name" value="OS09G0467300 PROTEIN-RELATED"/>
    <property type="match status" value="1"/>
</dbReference>
<evidence type="ECO:0000256" key="2">
    <source>
        <dbReference type="ARBA" id="ARBA00006213"/>
    </source>
</evidence>
<keyword evidence="3 7" id="KW-0813">Transport</keyword>